<reference evidence="1" key="2">
    <citation type="journal article" date="2015" name="Data Brief">
        <title>Shoot transcriptome of the giant reed, Arundo donax.</title>
        <authorList>
            <person name="Barrero R.A."/>
            <person name="Guerrero F.D."/>
            <person name="Moolhuijzen P."/>
            <person name="Goolsby J.A."/>
            <person name="Tidwell J."/>
            <person name="Bellgard S.E."/>
            <person name="Bellgard M.I."/>
        </authorList>
    </citation>
    <scope>NUCLEOTIDE SEQUENCE</scope>
    <source>
        <tissue evidence="1">Shoot tissue taken approximately 20 cm above the soil surface</tissue>
    </source>
</reference>
<dbReference type="EMBL" id="GBRH01228197">
    <property type="protein sequence ID" value="JAD69698.1"/>
    <property type="molecule type" value="Transcribed_RNA"/>
</dbReference>
<reference evidence="1" key="1">
    <citation type="submission" date="2014-09" db="EMBL/GenBank/DDBJ databases">
        <authorList>
            <person name="Magalhaes I.L.F."/>
            <person name="Oliveira U."/>
            <person name="Santos F.R."/>
            <person name="Vidigal T.H.D.A."/>
            <person name="Brescovit A.D."/>
            <person name="Santos A.J."/>
        </authorList>
    </citation>
    <scope>NUCLEOTIDE SEQUENCE</scope>
    <source>
        <tissue evidence="1">Shoot tissue taken approximately 20 cm above the soil surface</tissue>
    </source>
</reference>
<accession>A0A0A9C5H2</accession>
<protein>
    <submittedName>
        <fullName evidence="1">Uncharacterized protein</fullName>
    </submittedName>
</protein>
<evidence type="ECO:0000313" key="1">
    <source>
        <dbReference type="EMBL" id="JAD69698.1"/>
    </source>
</evidence>
<proteinExistence type="predicted"/>
<name>A0A0A9C5H2_ARUDO</name>
<sequence>MIRSWSMIFSGIRWPGTLQIRGNCVLLRISATSEFLLTSSPSFSPDARWQHT</sequence>
<organism evidence="1">
    <name type="scientific">Arundo donax</name>
    <name type="common">Giant reed</name>
    <name type="synonym">Donax arundinaceus</name>
    <dbReference type="NCBI Taxonomy" id="35708"/>
    <lineage>
        <taxon>Eukaryota</taxon>
        <taxon>Viridiplantae</taxon>
        <taxon>Streptophyta</taxon>
        <taxon>Embryophyta</taxon>
        <taxon>Tracheophyta</taxon>
        <taxon>Spermatophyta</taxon>
        <taxon>Magnoliopsida</taxon>
        <taxon>Liliopsida</taxon>
        <taxon>Poales</taxon>
        <taxon>Poaceae</taxon>
        <taxon>PACMAD clade</taxon>
        <taxon>Arundinoideae</taxon>
        <taxon>Arundineae</taxon>
        <taxon>Arundo</taxon>
    </lineage>
</organism>
<dbReference type="AlphaFoldDB" id="A0A0A9C5H2"/>